<keyword evidence="15" id="KW-1185">Reference proteome</keyword>
<dbReference type="RefSeq" id="WP_308894158.1">
    <property type="nucleotide sequence ID" value="NZ_CP133218.1"/>
</dbReference>
<accession>A0ABY9MMI7</accession>
<reference evidence="14 15" key="1">
    <citation type="submission" date="2023-08" db="EMBL/GenBank/DDBJ databases">
        <title>New molecular markers tilS and rpoB for phylogenetic and monitoring studies of the genus Thiothrix biodiversity.</title>
        <authorList>
            <person name="Ravin N.V."/>
            <person name="Smolyakov D."/>
            <person name="Markov N.D."/>
            <person name="Beletsky A.V."/>
            <person name="Mardanov A.V."/>
            <person name="Rudenko T.S."/>
            <person name="Grabovich M.Y."/>
        </authorList>
    </citation>
    <scope>NUCLEOTIDE SEQUENCE [LARGE SCALE GENOMIC DNA]</scope>
    <source>
        <strain evidence="14 15">MK1</strain>
    </source>
</reference>
<keyword evidence="8 10" id="KW-0131">Cell cycle</keyword>
<keyword evidence="11" id="KW-0812">Transmembrane</keyword>
<evidence type="ECO:0000256" key="2">
    <source>
        <dbReference type="ARBA" id="ARBA00022618"/>
    </source>
</evidence>
<dbReference type="PANTHER" id="PTHR21015:SF22">
    <property type="entry name" value="GLYCOSYLTRANSFERASE"/>
    <property type="match status" value="1"/>
</dbReference>
<dbReference type="PANTHER" id="PTHR21015">
    <property type="entry name" value="UDP-N-ACETYLGLUCOSAMINE--N-ACETYLMURAMYL-(PENTAPEPTIDE) PYROPHOSPHORYL-UNDECAPRENOL N-ACETYLGLUCOSAMINE TRANSFERASE 1"/>
    <property type="match status" value="1"/>
</dbReference>
<dbReference type="Pfam" id="PF04101">
    <property type="entry name" value="Glyco_tran_28_C"/>
    <property type="match status" value="1"/>
</dbReference>
<feature type="binding site" evidence="10">
    <location>
        <position position="296"/>
    </location>
    <ligand>
        <name>UDP-N-acetyl-alpha-D-glucosamine</name>
        <dbReference type="ChEBI" id="CHEBI:57705"/>
    </ligand>
</feature>
<evidence type="ECO:0000256" key="10">
    <source>
        <dbReference type="HAMAP-Rule" id="MF_00033"/>
    </source>
</evidence>
<evidence type="ECO:0000259" key="12">
    <source>
        <dbReference type="Pfam" id="PF03033"/>
    </source>
</evidence>
<feature type="binding site" evidence="10">
    <location>
        <begin position="270"/>
        <end position="275"/>
    </location>
    <ligand>
        <name>UDP-N-acetyl-alpha-D-glucosamine</name>
        <dbReference type="ChEBI" id="CHEBI:57705"/>
    </ligand>
</feature>
<evidence type="ECO:0000256" key="5">
    <source>
        <dbReference type="ARBA" id="ARBA00022960"/>
    </source>
</evidence>
<keyword evidence="3 10" id="KW-0328">Glycosyltransferase</keyword>
<comment type="similarity">
    <text evidence="10">Belongs to the glycosyltransferase 28 family. MurG subfamily.</text>
</comment>
<dbReference type="Proteomes" id="UP001236657">
    <property type="component" value="Chromosome"/>
</dbReference>
<evidence type="ECO:0000313" key="15">
    <source>
        <dbReference type="Proteomes" id="UP001236657"/>
    </source>
</evidence>
<keyword evidence="4 10" id="KW-0808">Transferase</keyword>
<dbReference type="HAMAP" id="MF_00033">
    <property type="entry name" value="MurG"/>
    <property type="match status" value="1"/>
</dbReference>
<feature type="binding site" evidence="10">
    <location>
        <position position="197"/>
    </location>
    <ligand>
        <name>UDP-N-acetyl-alpha-D-glucosamine</name>
        <dbReference type="ChEBI" id="CHEBI:57705"/>
    </ligand>
</feature>
<keyword evidence="9 10" id="KW-0961">Cell wall biogenesis/degradation</keyword>
<keyword evidence="2 10" id="KW-0132">Cell division</keyword>
<evidence type="ECO:0000313" key="14">
    <source>
        <dbReference type="EMBL" id="WML89869.1"/>
    </source>
</evidence>
<keyword evidence="7 10" id="KW-0472">Membrane</keyword>
<comment type="subcellular location">
    <subcellularLocation>
        <location evidence="10">Cell membrane</location>
        <topology evidence="10">Peripheral membrane protein</topology>
        <orientation evidence="10">Cytoplasmic side</orientation>
    </subcellularLocation>
</comment>
<evidence type="ECO:0000256" key="7">
    <source>
        <dbReference type="ARBA" id="ARBA00023136"/>
    </source>
</evidence>
<comment type="catalytic activity">
    <reaction evidence="10">
        <text>di-trans,octa-cis-undecaprenyl diphospho-N-acetyl-alpha-D-muramoyl-L-alanyl-D-glutamyl-meso-2,6-diaminopimeloyl-D-alanyl-D-alanine + UDP-N-acetyl-alpha-D-glucosamine = di-trans,octa-cis-undecaprenyl diphospho-[N-acetyl-alpha-D-glucosaminyl-(1-&gt;4)]-N-acetyl-alpha-D-muramoyl-L-alanyl-D-glutamyl-meso-2,6-diaminopimeloyl-D-alanyl-D-alanine + UDP + H(+)</text>
        <dbReference type="Rhea" id="RHEA:31227"/>
        <dbReference type="ChEBI" id="CHEBI:15378"/>
        <dbReference type="ChEBI" id="CHEBI:57705"/>
        <dbReference type="ChEBI" id="CHEBI:58223"/>
        <dbReference type="ChEBI" id="CHEBI:61387"/>
        <dbReference type="ChEBI" id="CHEBI:61388"/>
        <dbReference type="EC" id="2.4.1.227"/>
    </reaction>
</comment>
<dbReference type="Gene3D" id="3.40.50.2000">
    <property type="entry name" value="Glycogen Phosphorylase B"/>
    <property type="match status" value="2"/>
</dbReference>
<dbReference type="NCBIfam" id="TIGR01133">
    <property type="entry name" value="murG"/>
    <property type="match status" value="1"/>
</dbReference>
<evidence type="ECO:0000256" key="9">
    <source>
        <dbReference type="ARBA" id="ARBA00023316"/>
    </source>
</evidence>
<keyword evidence="1 10" id="KW-1003">Cell membrane</keyword>
<organism evidence="14 15">
    <name type="scientific">Thiothrix lacustris</name>
    <dbReference type="NCBI Taxonomy" id="525917"/>
    <lineage>
        <taxon>Bacteria</taxon>
        <taxon>Pseudomonadati</taxon>
        <taxon>Pseudomonadota</taxon>
        <taxon>Gammaproteobacteria</taxon>
        <taxon>Thiotrichales</taxon>
        <taxon>Thiotrichaceae</taxon>
        <taxon>Thiothrix</taxon>
    </lineage>
</organism>
<proteinExistence type="inferred from homology"/>
<feature type="transmembrane region" description="Helical" evidence="11">
    <location>
        <begin position="99"/>
        <end position="119"/>
    </location>
</feature>
<dbReference type="InterPro" id="IPR006009">
    <property type="entry name" value="GlcNAc_MurG"/>
</dbReference>
<dbReference type="InterPro" id="IPR007235">
    <property type="entry name" value="Glyco_trans_28_C"/>
</dbReference>
<dbReference type="GO" id="GO:0016757">
    <property type="term" value="F:glycosyltransferase activity"/>
    <property type="evidence" value="ECO:0007669"/>
    <property type="project" value="UniProtKB-KW"/>
</dbReference>
<evidence type="ECO:0000256" key="4">
    <source>
        <dbReference type="ARBA" id="ARBA00022679"/>
    </source>
</evidence>
<evidence type="ECO:0000256" key="6">
    <source>
        <dbReference type="ARBA" id="ARBA00022984"/>
    </source>
</evidence>
<gene>
    <name evidence="10 14" type="primary">murG</name>
    <name evidence="14" type="ORF">RCF98_12920</name>
</gene>
<evidence type="ECO:0000256" key="8">
    <source>
        <dbReference type="ARBA" id="ARBA00023306"/>
    </source>
</evidence>
<protein>
    <recommendedName>
        <fullName evidence="10">UDP-N-acetylglucosamine--N-acetylmuramyl-(pentapeptide) pyrophosphoryl-undecaprenol N-acetylglucosamine transferase</fullName>
        <ecNumber evidence="10">2.4.1.227</ecNumber>
    </recommendedName>
    <alternativeName>
        <fullName evidence="10">Undecaprenyl-PP-MurNAc-pentapeptide-UDPGlcNAc GlcNAc transferase</fullName>
    </alternativeName>
</protein>
<dbReference type="SUPFAM" id="SSF53756">
    <property type="entry name" value="UDP-Glycosyltransferase/glycogen phosphorylase"/>
    <property type="match status" value="1"/>
</dbReference>
<sequence length="375" mass="39739">MNNTRTKRPIMITAGGTGGHVYPGLAVARALIAQGIPVVWMGTRKGLEARVIPEAGIEMAWLEVNALRGKGWQTLLMAPVNLIRALWQSLQIMRKHKPAAILGMGGFVAGPGGLVAALLGTPVVIHEQNAVAGLTNKLLSRVSRRVLEGFPGTFTSSQKVMATGNPVRLDIASLPAPRERLADRDDEPVHVLVVGGSLGAQALNQRVPQALAQLDSTLRPVVRHQAGVKNIDEARSQYAAAGVDAEVMPFIEDMAEAYGWADLVICRAGALTVAELAAAGVAAVLVPYPYAVDDHQTANGKFLADHGAALLIQQQDLTAEKLAGVLKDLCTDRVRLRQMSEASRALAKPHATAQVAAICAAYAGYDFDNQAGKQQ</sequence>
<feature type="binding site" evidence="10">
    <location>
        <position position="129"/>
    </location>
    <ligand>
        <name>UDP-N-acetyl-alpha-D-glucosamine</name>
        <dbReference type="ChEBI" id="CHEBI:57705"/>
    </ligand>
</feature>
<dbReference type="InterPro" id="IPR004276">
    <property type="entry name" value="GlycoTrans_28_N"/>
</dbReference>
<dbReference type="EC" id="2.4.1.227" evidence="10"/>
<comment type="function">
    <text evidence="10">Cell wall formation. Catalyzes the transfer of a GlcNAc subunit on undecaprenyl-pyrophosphoryl-MurNAc-pentapeptide (lipid intermediate I) to form undecaprenyl-pyrophosphoryl-MurNAc-(pentapeptide)GlcNAc (lipid intermediate II).</text>
</comment>
<dbReference type="EMBL" id="CP133218">
    <property type="protein sequence ID" value="WML89869.1"/>
    <property type="molecule type" value="Genomic_DNA"/>
</dbReference>
<evidence type="ECO:0000256" key="11">
    <source>
        <dbReference type="SAM" id="Phobius"/>
    </source>
</evidence>
<comment type="pathway">
    <text evidence="10">Cell wall biogenesis; peptidoglycan biosynthesis.</text>
</comment>
<feature type="domain" description="Glycosyltransferase family 28 N-terminal" evidence="12">
    <location>
        <begin position="10"/>
        <end position="146"/>
    </location>
</feature>
<feature type="domain" description="Glycosyl transferase family 28 C-terminal" evidence="13">
    <location>
        <begin position="191"/>
        <end position="351"/>
    </location>
</feature>
<feature type="binding site" evidence="10">
    <location>
        <position position="251"/>
    </location>
    <ligand>
        <name>UDP-N-acetyl-alpha-D-glucosamine</name>
        <dbReference type="ChEBI" id="CHEBI:57705"/>
    </ligand>
</feature>
<keyword evidence="6 10" id="KW-0573">Peptidoglycan synthesis</keyword>
<name>A0ABY9MMI7_9GAMM</name>
<keyword evidence="11" id="KW-1133">Transmembrane helix</keyword>
<keyword evidence="5 10" id="KW-0133">Cell shape</keyword>
<dbReference type="Pfam" id="PF03033">
    <property type="entry name" value="Glyco_transf_28"/>
    <property type="match status" value="1"/>
</dbReference>
<feature type="binding site" evidence="10">
    <location>
        <position position="168"/>
    </location>
    <ligand>
        <name>UDP-N-acetyl-alpha-D-glucosamine</name>
        <dbReference type="ChEBI" id="CHEBI:57705"/>
    </ligand>
</feature>
<evidence type="ECO:0000259" key="13">
    <source>
        <dbReference type="Pfam" id="PF04101"/>
    </source>
</evidence>
<evidence type="ECO:0000256" key="1">
    <source>
        <dbReference type="ARBA" id="ARBA00022475"/>
    </source>
</evidence>
<feature type="binding site" evidence="10">
    <location>
        <begin position="17"/>
        <end position="19"/>
    </location>
    <ligand>
        <name>UDP-N-acetyl-alpha-D-glucosamine</name>
        <dbReference type="ChEBI" id="CHEBI:57705"/>
    </ligand>
</feature>
<dbReference type="CDD" id="cd03785">
    <property type="entry name" value="GT28_MurG"/>
    <property type="match status" value="1"/>
</dbReference>
<evidence type="ECO:0000256" key="3">
    <source>
        <dbReference type="ARBA" id="ARBA00022676"/>
    </source>
</evidence>